<evidence type="ECO:0000256" key="3">
    <source>
        <dbReference type="ARBA" id="ARBA00022448"/>
    </source>
</evidence>
<dbReference type="GO" id="GO:0015820">
    <property type="term" value="P:L-leucine transport"/>
    <property type="evidence" value="ECO:0007669"/>
    <property type="project" value="TreeGrafter"/>
</dbReference>
<feature type="transmembrane region" description="Helical" evidence="9">
    <location>
        <begin position="146"/>
        <end position="168"/>
    </location>
</feature>
<comment type="similarity">
    <text evidence="2 9">Belongs to the branched chain amino acid transporter family.</text>
</comment>
<feature type="transmembrane region" description="Helical" evidence="9">
    <location>
        <begin position="342"/>
        <end position="364"/>
    </location>
</feature>
<dbReference type="GO" id="GO:0005304">
    <property type="term" value="F:L-valine transmembrane transporter activity"/>
    <property type="evidence" value="ECO:0007669"/>
    <property type="project" value="TreeGrafter"/>
</dbReference>
<evidence type="ECO:0000256" key="6">
    <source>
        <dbReference type="ARBA" id="ARBA00022970"/>
    </source>
</evidence>
<dbReference type="GO" id="GO:0015188">
    <property type="term" value="F:L-isoleucine transmembrane transporter activity"/>
    <property type="evidence" value="ECO:0007669"/>
    <property type="project" value="TreeGrafter"/>
</dbReference>
<evidence type="ECO:0000313" key="10">
    <source>
        <dbReference type="EMBL" id="AHY16207.1"/>
    </source>
</evidence>
<dbReference type="EMBL" id="CP007586">
    <property type="protein sequence ID" value="AHY16207.1"/>
    <property type="molecule type" value="Genomic_DNA"/>
</dbReference>
<dbReference type="OrthoDB" id="9783920at2"/>
<feature type="transmembrane region" description="Helical" evidence="9">
    <location>
        <begin position="411"/>
        <end position="429"/>
    </location>
</feature>
<comment type="function">
    <text evidence="9">Component of the transport system for branched-chain amino acids.</text>
</comment>
<feature type="transmembrane region" description="Helical" evidence="9">
    <location>
        <begin position="188"/>
        <end position="210"/>
    </location>
</feature>
<feature type="transmembrane region" description="Helical" evidence="9">
    <location>
        <begin position="115"/>
        <end position="134"/>
    </location>
</feature>
<evidence type="ECO:0000256" key="7">
    <source>
        <dbReference type="ARBA" id="ARBA00022989"/>
    </source>
</evidence>
<dbReference type="Proteomes" id="UP000269148">
    <property type="component" value="Unassembled WGS sequence"/>
</dbReference>
<gene>
    <name evidence="11" type="primary">brnQ</name>
    <name evidence="11" type="ORF">DIY07_07230</name>
    <name evidence="10" type="ORF">DQ08_07040</name>
</gene>
<name>A0A3L8GG52_STRIN</name>
<dbReference type="AlphaFoldDB" id="A0A3L8GG52"/>
<reference evidence="11 13" key="2">
    <citation type="submission" date="2018-06" db="EMBL/GenBank/DDBJ databases">
        <title>Mutators as drivers of adaptation in pathogenic bacteria and a risk factor for host jumps and vaccine escape.</title>
        <authorList>
            <person name="Barnes A.C."/>
            <person name="Silayeva O."/>
        </authorList>
    </citation>
    <scope>NUCLEOTIDE SEQUENCE [LARGE SCALE GENOMIC DNA]</scope>
    <source>
        <strain evidence="11 13">QMA0445</strain>
    </source>
</reference>
<feature type="transmembrane region" description="Helical" evidence="9">
    <location>
        <begin position="222"/>
        <end position="246"/>
    </location>
</feature>
<comment type="subcellular location">
    <subcellularLocation>
        <location evidence="1 9">Cell membrane</location>
        <topology evidence="1 9">Multi-pass membrane protein</topology>
    </subcellularLocation>
</comment>
<dbReference type="Proteomes" id="UP000025245">
    <property type="component" value="Chromosome"/>
</dbReference>
<dbReference type="STRING" id="1346.BMF34_07075"/>
<evidence type="ECO:0000313" key="13">
    <source>
        <dbReference type="Proteomes" id="UP000269148"/>
    </source>
</evidence>
<feature type="transmembrane region" description="Helical" evidence="9">
    <location>
        <begin position="73"/>
        <end position="95"/>
    </location>
</feature>
<feature type="transmembrane region" description="Helical" evidence="9">
    <location>
        <begin position="317"/>
        <end position="336"/>
    </location>
</feature>
<keyword evidence="12" id="KW-1185">Reference proteome</keyword>
<dbReference type="KEGG" id="sio:DW64_07025"/>
<evidence type="ECO:0000313" key="11">
    <source>
        <dbReference type="EMBL" id="RLU56029.1"/>
    </source>
</evidence>
<dbReference type="GO" id="GO:0015818">
    <property type="term" value="P:isoleucine transport"/>
    <property type="evidence" value="ECO:0007669"/>
    <property type="project" value="TreeGrafter"/>
</dbReference>
<dbReference type="NCBIfam" id="TIGR00796">
    <property type="entry name" value="livcs"/>
    <property type="match status" value="1"/>
</dbReference>
<protein>
    <recommendedName>
        <fullName evidence="9">Branched-chain amino acid transport system carrier protein</fullName>
    </recommendedName>
</protein>
<dbReference type="RefSeq" id="WP_037583405.1">
    <property type="nucleotide sequence ID" value="NZ_CP010783.1"/>
</dbReference>
<keyword evidence="6 9" id="KW-0029">Amino-acid transport</keyword>
<evidence type="ECO:0000256" key="2">
    <source>
        <dbReference type="ARBA" id="ARBA00008540"/>
    </source>
</evidence>
<keyword evidence="3 9" id="KW-0813">Transport</keyword>
<evidence type="ECO:0000256" key="4">
    <source>
        <dbReference type="ARBA" id="ARBA00022475"/>
    </source>
</evidence>
<feature type="transmembrane region" description="Helical" evidence="9">
    <location>
        <begin position="283"/>
        <end position="305"/>
    </location>
</feature>
<dbReference type="GO" id="GO:0015190">
    <property type="term" value="F:L-leucine transmembrane transporter activity"/>
    <property type="evidence" value="ECO:0007669"/>
    <property type="project" value="TreeGrafter"/>
</dbReference>
<dbReference type="Pfam" id="PF05525">
    <property type="entry name" value="Branch_AA_trans"/>
    <property type="match status" value="1"/>
</dbReference>
<dbReference type="KEGG" id="siz:SI82_07150"/>
<organism evidence="11 13">
    <name type="scientific">Streptococcus iniae</name>
    <name type="common">Streptococcus shiloi</name>
    <dbReference type="NCBI Taxonomy" id="1346"/>
    <lineage>
        <taxon>Bacteria</taxon>
        <taxon>Bacillati</taxon>
        <taxon>Bacillota</taxon>
        <taxon>Bacilli</taxon>
        <taxon>Lactobacillales</taxon>
        <taxon>Streptococcaceae</taxon>
        <taxon>Streptococcus</taxon>
    </lineage>
</organism>
<dbReference type="KEGG" id="siq:DQ08_07040"/>
<dbReference type="InterPro" id="IPR004685">
    <property type="entry name" value="Brnchd-chn_aa_trnsp_Livcs"/>
</dbReference>
<reference evidence="10 12" key="1">
    <citation type="journal article" date="2014" name="Genome Announc.">
        <title>Complete Genome Sequence of a Virulent Strain, Streptococcus iniae ISET0901, Isolated from Diseased Tilapia.</title>
        <authorList>
            <person name="Pridgeon J.W."/>
            <person name="Zhang D."/>
            <person name="Zhang L."/>
        </authorList>
    </citation>
    <scope>NUCLEOTIDE SEQUENCE [LARGE SCALE GENOMIC DNA]</scope>
    <source>
        <strain evidence="10 12">ISET0901</strain>
    </source>
</reference>
<dbReference type="Gene3D" id="1.20.1740.10">
    <property type="entry name" value="Amino acid/polyamine transporter I"/>
    <property type="match status" value="1"/>
</dbReference>
<dbReference type="PANTHER" id="PTHR30588">
    <property type="entry name" value="BRANCHED-CHAIN AMINO ACID TRANSPORT SYSTEM 2 CARRIER PROTEIN"/>
    <property type="match status" value="1"/>
</dbReference>
<keyword evidence="5 9" id="KW-0812">Transmembrane</keyword>
<dbReference type="EMBL" id="QLQD01000064">
    <property type="protein sequence ID" value="RLU56029.1"/>
    <property type="molecule type" value="Genomic_DNA"/>
</dbReference>
<keyword evidence="7 9" id="KW-1133">Transmembrane helix</keyword>
<keyword evidence="4" id="KW-1003">Cell membrane</keyword>
<feature type="transmembrane region" description="Helical" evidence="9">
    <location>
        <begin position="39"/>
        <end position="61"/>
    </location>
</feature>
<sequence length="447" mass="48126">MVKKGFLTGLLLFGIFFGAGNLIFPPALGVDSGQQFWPAILGFCLSGVGLAIITLLVGTLTNGGFKKEMDQKFSPWFSLGFLILLYLTIGPLFAIPRTATVSFEVGLSPIVGNSPIALFIFTIFFFLAAYLLAIKPNNILNSVGKILTPIFALLILLLVVVGALKFGHLDSPLASADYAKNAFGSGVLAGYNTLDALASVAFCLVATETLKQFGFKSKKEYLSTIWVVGLVTSLAFSILYLGLAFLGNKFVIPADVLANPNVNKGAYVLAQSSYQLFGSFGRLFLSIMVILTCFTTTVGLIVSVSEFFDQNLSFGHYKWYATVFTLVGFGIANLGLNTVIAFSVPVLTLLYPIVIVLVLIILLNKWLALSKKGMSLTIALVTIVSLLEVLSGLIALPLLTRLVTVLPFHSISMSWLLPTMLGLALALLLPDKQKGEAFDLSQFEKAQ</sequence>
<dbReference type="PANTHER" id="PTHR30588:SF7">
    <property type="entry name" value="BRANCHED-CHAIN AMINO ACID CARRIER PROTEIN SAOUHSC_01411-RELATED"/>
    <property type="match status" value="1"/>
</dbReference>
<dbReference type="GO" id="GO:0005886">
    <property type="term" value="C:plasma membrane"/>
    <property type="evidence" value="ECO:0007669"/>
    <property type="project" value="UniProtKB-SubCell"/>
</dbReference>
<evidence type="ECO:0000313" key="12">
    <source>
        <dbReference type="Proteomes" id="UP000025245"/>
    </source>
</evidence>
<dbReference type="GeneID" id="35765830"/>
<proteinExistence type="inferred from homology"/>
<feature type="transmembrane region" description="Helical" evidence="9">
    <location>
        <begin position="376"/>
        <end position="399"/>
    </location>
</feature>
<accession>A0A3L8GG52</accession>
<comment type="caution">
    <text evidence="9">Lacks conserved residue(s) required for the propagation of feature annotation.</text>
</comment>
<evidence type="ECO:0000256" key="8">
    <source>
        <dbReference type="ARBA" id="ARBA00023136"/>
    </source>
</evidence>
<evidence type="ECO:0000256" key="5">
    <source>
        <dbReference type="ARBA" id="ARBA00022692"/>
    </source>
</evidence>
<keyword evidence="8 9" id="KW-0472">Membrane</keyword>
<evidence type="ECO:0000256" key="1">
    <source>
        <dbReference type="ARBA" id="ARBA00004651"/>
    </source>
</evidence>
<evidence type="ECO:0000256" key="9">
    <source>
        <dbReference type="RuleBase" id="RU362122"/>
    </source>
</evidence>